<keyword evidence="2" id="KW-1185">Reference proteome</keyword>
<name>A0A2K8KUU4_MARES</name>
<dbReference type="Proteomes" id="UP000231701">
    <property type="component" value="Chromosome"/>
</dbReference>
<accession>A0A2K8KUU4</accession>
<dbReference type="RefSeq" id="WP_157819180.1">
    <property type="nucleotide sequence ID" value="NZ_CP018799.1"/>
</dbReference>
<organism evidence="1 2">
    <name type="scientific">Mariprofundus aestuarium</name>
    <dbReference type="NCBI Taxonomy" id="1921086"/>
    <lineage>
        <taxon>Bacteria</taxon>
        <taxon>Pseudomonadati</taxon>
        <taxon>Pseudomonadota</taxon>
        <taxon>Candidatius Mariprofundia</taxon>
        <taxon>Mariprofundales</taxon>
        <taxon>Mariprofundaceae</taxon>
        <taxon>Mariprofundus</taxon>
    </lineage>
</organism>
<dbReference type="OrthoDB" id="9958209at2"/>
<dbReference type="AlphaFoldDB" id="A0A2K8KUU4"/>
<evidence type="ECO:0000313" key="1">
    <source>
        <dbReference type="EMBL" id="ATX78507.1"/>
    </source>
</evidence>
<dbReference type="EMBL" id="CP018799">
    <property type="protein sequence ID" value="ATX78507.1"/>
    <property type="molecule type" value="Genomic_DNA"/>
</dbReference>
<evidence type="ECO:0000313" key="2">
    <source>
        <dbReference type="Proteomes" id="UP000231701"/>
    </source>
</evidence>
<sequence length="54" mass="6217">MSLDALNPDSARFEFMKWVSEHNAHIPISELEFLIGIPALGTEDECEFEDGDWY</sequence>
<gene>
    <name evidence="1" type="ORF">Ga0123461_0054</name>
</gene>
<proteinExistence type="predicted"/>
<dbReference type="KEGG" id="maes:Ga0123461_0054"/>
<reference evidence="1 2" key="1">
    <citation type="submission" date="2016-12" db="EMBL/GenBank/DDBJ databases">
        <title>Isolation and genomic insights into novel planktonic Zetaproteobacteria from stratified waters of the Chesapeake Bay.</title>
        <authorList>
            <person name="McAllister S.M."/>
            <person name="Kato S."/>
            <person name="Chan C.S."/>
            <person name="Chiu B.K."/>
            <person name="Field E.K."/>
        </authorList>
    </citation>
    <scope>NUCLEOTIDE SEQUENCE [LARGE SCALE GENOMIC DNA]</scope>
    <source>
        <strain evidence="1 2">CP-5</strain>
    </source>
</reference>
<protein>
    <submittedName>
        <fullName evidence="1">Uncharacterized protein</fullName>
    </submittedName>
</protein>